<protein>
    <submittedName>
        <fullName evidence="1">YolD-like family protein</fullName>
    </submittedName>
</protein>
<accession>A0ABU6MKP4</accession>
<proteinExistence type="predicted"/>
<evidence type="ECO:0000313" key="1">
    <source>
        <dbReference type="EMBL" id="MED1205257.1"/>
    </source>
</evidence>
<dbReference type="Proteomes" id="UP001341444">
    <property type="component" value="Unassembled WGS sequence"/>
</dbReference>
<dbReference type="RefSeq" id="WP_066262457.1">
    <property type="nucleotide sequence ID" value="NZ_JARMAB010000030.1"/>
</dbReference>
<comment type="caution">
    <text evidence="1">The sequence shown here is derived from an EMBL/GenBank/DDBJ whole genome shotgun (WGS) entry which is preliminary data.</text>
</comment>
<dbReference type="InterPro" id="IPR014962">
    <property type="entry name" value="YolD"/>
</dbReference>
<reference evidence="1 2" key="1">
    <citation type="submission" date="2023-03" db="EMBL/GenBank/DDBJ databases">
        <title>Bacillus Genome Sequencing.</title>
        <authorList>
            <person name="Dunlap C."/>
        </authorList>
    </citation>
    <scope>NUCLEOTIDE SEQUENCE [LARGE SCALE GENOMIC DNA]</scope>
    <source>
        <strain evidence="1 2">B-23453</strain>
    </source>
</reference>
<gene>
    <name evidence="1" type="ORF">P4T90_19595</name>
</gene>
<sequence length="112" mass="13277">MIRDRGRIKWNSLMLPEHVKMLRNWAKEDSYEQPKQLDEQQLEWMNEIAAEAMEKNKEVAITHFNGFQHELVIGTIHYADPYKQELRVTDKFDEVHSILLKRVADIRLADGS</sequence>
<organism evidence="1 2">
    <name type="scientific">Heyndrickxia acidicola</name>
    <dbReference type="NCBI Taxonomy" id="209389"/>
    <lineage>
        <taxon>Bacteria</taxon>
        <taxon>Bacillati</taxon>
        <taxon>Bacillota</taxon>
        <taxon>Bacilli</taxon>
        <taxon>Bacillales</taxon>
        <taxon>Bacillaceae</taxon>
        <taxon>Heyndrickxia</taxon>
    </lineage>
</organism>
<evidence type="ECO:0000313" key="2">
    <source>
        <dbReference type="Proteomes" id="UP001341444"/>
    </source>
</evidence>
<keyword evidence="2" id="KW-1185">Reference proteome</keyword>
<dbReference type="EMBL" id="JARMAB010000030">
    <property type="protein sequence ID" value="MED1205257.1"/>
    <property type="molecule type" value="Genomic_DNA"/>
</dbReference>
<dbReference type="PANTHER" id="PTHR40051">
    <property type="entry name" value="IG HYPOTHETICAL 15966"/>
    <property type="match status" value="1"/>
</dbReference>
<dbReference type="Pfam" id="PF08863">
    <property type="entry name" value="YolD"/>
    <property type="match status" value="1"/>
</dbReference>
<name>A0ABU6MKP4_9BACI</name>
<dbReference type="PANTHER" id="PTHR40051:SF1">
    <property type="entry name" value="YOLD-LIKE FAMILY PROTEIN"/>
    <property type="match status" value="1"/>
</dbReference>